<organism evidence="1 2">
    <name type="scientific">Paenibacillus xylanexedens</name>
    <dbReference type="NCBI Taxonomy" id="528191"/>
    <lineage>
        <taxon>Bacteria</taxon>
        <taxon>Bacillati</taxon>
        <taxon>Bacillota</taxon>
        <taxon>Bacilli</taxon>
        <taxon>Bacillales</taxon>
        <taxon>Paenibacillaceae</taxon>
        <taxon>Paenibacillus</taxon>
    </lineage>
</organism>
<reference evidence="1 2" key="1">
    <citation type="submission" date="2021-03" db="EMBL/GenBank/DDBJ databases">
        <title>Genomic Encyclopedia of Type Strains, Phase IV (KMG-IV): sequencing the most valuable type-strain genomes for metagenomic binning, comparative biology and taxonomic classification.</title>
        <authorList>
            <person name="Goeker M."/>
        </authorList>
    </citation>
    <scope>NUCLEOTIDE SEQUENCE [LARGE SCALE GENOMIC DNA]</scope>
    <source>
        <strain evidence="1 2">DSM 21292</strain>
    </source>
</reference>
<dbReference type="EMBL" id="JAGIKV010000006">
    <property type="protein sequence ID" value="MBP2245299.1"/>
    <property type="molecule type" value="Genomic_DNA"/>
</dbReference>
<dbReference type="RefSeq" id="WP_211082065.1">
    <property type="nucleotide sequence ID" value="NZ_CBCSLC010000003.1"/>
</dbReference>
<sequence>MIDWREFDKNDRSINSHIDHLVTDGQTIDVGFFAHSPTGYRWFKRTVSVPWGEAMMMNVTHFAPFTFPNVKEDEA</sequence>
<evidence type="ECO:0000313" key="2">
    <source>
        <dbReference type="Proteomes" id="UP000810207"/>
    </source>
</evidence>
<keyword evidence="2" id="KW-1185">Reference proteome</keyword>
<gene>
    <name evidence="1" type="ORF">J2Z28_001917</name>
</gene>
<accession>A0ABS4RRE7</accession>
<name>A0ABS4RRE7_PAEXY</name>
<proteinExistence type="predicted"/>
<protein>
    <submittedName>
        <fullName evidence="1">Uncharacterized protein</fullName>
    </submittedName>
</protein>
<evidence type="ECO:0000313" key="1">
    <source>
        <dbReference type="EMBL" id="MBP2245299.1"/>
    </source>
</evidence>
<dbReference type="Proteomes" id="UP000810207">
    <property type="component" value="Unassembled WGS sequence"/>
</dbReference>
<comment type="caution">
    <text evidence="1">The sequence shown here is derived from an EMBL/GenBank/DDBJ whole genome shotgun (WGS) entry which is preliminary data.</text>
</comment>